<dbReference type="InterPro" id="IPR022441">
    <property type="entry name" value="Para_beta_helix_rpt-2"/>
</dbReference>
<dbReference type="Proteomes" id="UP000007807">
    <property type="component" value="Chromosome"/>
</dbReference>
<dbReference type="OrthoDB" id="36243at2157"/>
<protein>
    <submittedName>
        <fullName evidence="2">Cell surface protein, putative</fullName>
    </submittedName>
</protein>
<evidence type="ECO:0000259" key="1">
    <source>
        <dbReference type="Pfam" id="PF05048"/>
    </source>
</evidence>
<dbReference type="NCBIfam" id="TIGR03804">
    <property type="entry name" value="para_beta_helix"/>
    <property type="match status" value="2"/>
</dbReference>
<dbReference type="Pfam" id="PF05048">
    <property type="entry name" value="NosD"/>
    <property type="match status" value="1"/>
</dbReference>
<dbReference type="HOGENOM" id="CLU_817871_0_0_2"/>
<dbReference type="Gene3D" id="2.160.20.10">
    <property type="entry name" value="Single-stranded right-handed beta-helix, Pectin lyase-like"/>
    <property type="match status" value="2"/>
</dbReference>
<dbReference type="KEGG" id="mcj:MCON_2845"/>
<dbReference type="SUPFAM" id="SSF51126">
    <property type="entry name" value="Pectin lyase-like"/>
    <property type="match status" value="1"/>
</dbReference>
<dbReference type="EMBL" id="CP002565">
    <property type="protein sequence ID" value="AEB69219.1"/>
    <property type="molecule type" value="Genomic_DNA"/>
</dbReference>
<keyword evidence="3" id="KW-1185">Reference proteome</keyword>
<proteinExistence type="predicted"/>
<feature type="domain" description="Periplasmic copper-binding protein NosD beta helix" evidence="1">
    <location>
        <begin position="189"/>
        <end position="331"/>
    </location>
</feature>
<dbReference type="InterPro" id="IPR012334">
    <property type="entry name" value="Pectin_lyas_fold"/>
</dbReference>
<dbReference type="AlphaFoldDB" id="F4C0F4"/>
<dbReference type="InterPro" id="IPR006626">
    <property type="entry name" value="PbH1"/>
</dbReference>
<dbReference type="InterPro" id="IPR011050">
    <property type="entry name" value="Pectin_lyase_fold/virulence"/>
</dbReference>
<dbReference type="SMART" id="SM00710">
    <property type="entry name" value="PbH1"/>
    <property type="match status" value="8"/>
</dbReference>
<evidence type="ECO:0000313" key="3">
    <source>
        <dbReference type="Proteomes" id="UP000007807"/>
    </source>
</evidence>
<dbReference type="InterPro" id="IPR007742">
    <property type="entry name" value="NosD_dom"/>
</dbReference>
<dbReference type="InParanoid" id="F4C0F4"/>
<reference evidence="2 3" key="1">
    <citation type="journal article" date="2011" name="J. Bacteriol.">
        <title>Complete genome sequence of Methanosaeta concilii, a specialist in aceticlastic methanogenesis.</title>
        <authorList>
            <person name="Barber R.D."/>
            <person name="Zhang L."/>
            <person name="Harnack M."/>
            <person name="Olson M.V."/>
            <person name="Kaul R."/>
            <person name="Ingram-Smith C."/>
            <person name="Smith K.S."/>
        </authorList>
    </citation>
    <scope>NUCLEOTIDE SEQUENCE [LARGE SCALE GENOMIC DNA]</scope>
    <source>
        <strain evidence="3">ATCC 5969 / DSM 3671 / JCM 10134 / NBRC 103675 / OCM 69 / GP-6</strain>
    </source>
</reference>
<dbReference type="RefSeq" id="WP_013720242.1">
    <property type="nucleotide sequence ID" value="NC_015416.1"/>
</dbReference>
<evidence type="ECO:0000313" key="2">
    <source>
        <dbReference type="EMBL" id="AEB69219.1"/>
    </source>
</evidence>
<dbReference type="GeneID" id="10462175"/>
<dbReference type="STRING" id="990316.MCON_2845"/>
<organism evidence="2 3">
    <name type="scientific">Methanothrix soehngenii (strain ATCC 5969 / DSM 3671 / JCM 10134 / NBRC 103675 / OCM 69 / GP-6)</name>
    <name type="common">Methanosaeta concilii</name>
    <dbReference type="NCBI Taxonomy" id="990316"/>
    <lineage>
        <taxon>Archaea</taxon>
        <taxon>Methanobacteriati</taxon>
        <taxon>Methanobacteriota</taxon>
        <taxon>Stenosarchaea group</taxon>
        <taxon>Methanomicrobia</taxon>
        <taxon>Methanotrichales</taxon>
        <taxon>Methanotrichaceae</taxon>
        <taxon>Methanothrix</taxon>
    </lineage>
</organism>
<name>F4C0F4_METSG</name>
<gene>
    <name evidence="2" type="ordered locus">MCON_2845</name>
</gene>
<sequence length="339" mass="36609">MNIMNMDRGNIRDSIIISIYLPIAIIFIVGLSHAAVIEVNPGQSIQKAIDLANPGDTIRVLNGTYTENIEIDKQLTVKGIDMPVIWAKHSGSTINITADGCLIEGIDAGNSSGWHQGGIRITSNNNVIHRNEVKDSRTGIVLQESSGNKIFYNDARNGGTGIFLRNSCDNTIERNEISSHGKDSLGVSYGIYLLNSSNHNIIRKNIIDIGGLINGGIMIYCSEFNSVNDNEITGSGLFSGMGVALLESNNCLIENNTVASNGILGQGIRLMFSHNNTIDDNSLCCYGPIGQAIAILQSENNRISANQAKSWHWGRDIEFEGASGNKLSGNDAIRIYGEP</sequence>
<accession>F4C0F4</accession>